<dbReference type="EMBL" id="LWDD02000107">
    <property type="protein sequence ID" value="KAE8263884.1"/>
    <property type="molecule type" value="Genomic_DNA"/>
</dbReference>
<comment type="caution">
    <text evidence="14">Lacks conserved residue(s) required for the propagation of feature annotation.</text>
</comment>
<dbReference type="GO" id="GO:0030148">
    <property type="term" value="P:sphingolipid biosynthetic process"/>
    <property type="evidence" value="ECO:0007669"/>
    <property type="project" value="TreeGrafter"/>
</dbReference>
<dbReference type="EC" id="4.2.1.134" evidence="4 14"/>
<evidence type="ECO:0000313" key="19">
    <source>
        <dbReference type="Proteomes" id="UP000836402"/>
    </source>
</evidence>
<dbReference type="GO" id="GO:0042761">
    <property type="term" value="P:very long-chain fatty acid biosynthetic process"/>
    <property type="evidence" value="ECO:0007669"/>
    <property type="project" value="TreeGrafter"/>
</dbReference>
<proteinExistence type="inferred from homology"/>
<keyword evidence="5 14" id="KW-0444">Lipid biosynthesis</keyword>
<keyword evidence="7 14" id="KW-0276">Fatty acid metabolism</keyword>
<comment type="caution">
    <text evidence="17">The sequence shown here is derived from an EMBL/GenBank/DDBJ whole genome shotgun (WGS) entry which is preliminary data.</text>
</comment>
<comment type="catalytic activity">
    <reaction evidence="13 14">
        <text>a very-long-chain (3R)-3-hydroxyacyl-CoA = a very-long-chain (2E)-enoyl-CoA + H2O</text>
        <dbReference type="Rhea" id="RHEA:45812"/>
        <dbReference type="ChEBI" id="CHEBI:15377"/>
        <dbReference type="ChEBI" id="CHEBI:83728"/>
        <dbReference type="ChEBI" id="CHEBI:85440"/>
        <dbReference type="EC" id="4.2.1.134"/>
    </reaction>
</comment>
<keyword evidence="6 14" id="KW-0812">Transmembrane</keyword>
<feature type="transmembrane region" description="Helical" evidence="14">
    <location>
        <begin position="20"/>
        <end position="43"/>
    </location>
</feature>
<evidence type="ECO:0000256" key="7">
    <source>
        <dbReference type="ARBA" id="ARBA00022832"/>
    </source>
</evidence>
<evidence type="ECO:0000256" key="4">
    <source>
        <dbReference type="ARBA" id="ARBA00013122"/>
    </source>
</evidence>
<feature type="transmembrane region" description="Helical" evidence="14">
    <location>
        <begin position="232"/>
        <end position="250"/>
    </location>
</feature>
<evidence type="ECO:0000256" key="8">
    <source>
        <dbReference type="ARBA" id="ARBA00022989"/>
    </source>
</evidence>
<dbReference type="Proteomes" id="UP000077671">
    <property type="component" value="Unassembled WGS sequence"/>
</dbReference>
<evidence type="ECO:0000256" key="9">
    <source>
        <dbReference type="ARBA" id="ARBA00023098"/>
    </source>
</evidence>
<evidence type="ECO:0000256" key="11">
    <source>
        <dbReference type="ARBA" id="ARBA00023160"/>
    </source>
</evidence>
<dbReference type="Proteomes" id="UP000836402">
    <property type="component" value="Unassembled WGS sequence"/>
</dbReference>
<evidence type="ECO:0000256" key="13">
    <source>
        <dbReference type="ARBA" id="ARBA00036671"/>
    </source>
</evidence>
<dbReference type="EMBL" id="CAJHJG010002980">
    <property type="protein sequence ID" value="CAD6925254.1"/>
    <property type="molecule type" value="Genomic_DNA"/>
</dbReference>
<keyword evidence="9 14" id="KW-0443">Lipid metabolism</keyword>
<keyword evidence="10 14" id="KW-0472">Membrane</keyword>
<dbReference type="Pfam" id="PF04387">
    <property type="entry name" value="PTPLA"/>
    <property type="match status" value="1"/>
</dbReference>
<evidence type="ECO:0000256" key="1">
    <source>
        <dbReference type="ARBA" id="ARBA00004141"/>
    </source>
</evidence>
<comment type="function">
    <text evidence="14">Catalyzes the third of the four reactions of the long-chain fatty acids elongation cycle. This endoplasmic reticulum-bound enzymatic process, allows the addition of two carbons to the chain of long- and very long-chain fatty acids/VLCFAs per cycle. This enzyme catalyzes the dehydration of the 3-hydroxyacyl-CoA intermediate into trans-2,3-enoyl-CoA, within each cycle of fatty acid elongation. Thereby, it participates to the production of VLCFAs of different chain lengths that are involved in multiple biological processes as precursors of membrane lipids and lipid mediators.</text>
</comment>
<keyword evidence="11 14" id="KW-0275">Fatty acid biosynthesis</keyword>
<dbReference type="PANTHER" id="PTHR11035:SF3">
    <property type="entry name" value="VERY-LONG-CHAIN (3R)-3-HYDROXYACYL-COA DEHYDRATASE"/>
    <property type="match status" value="1"/>
</dbReference>
<evidence type="ECO:0000313" key="16">
    <source>
        <dbReference type="EMBL" id="CAD6925254.1"/>
    </source>
</evidence>
<name>A0A177V8X2_9BASI</name>
<comment type="similarity">
    <text evidence="3 14">Belongs to the very long-chain fatty acids dehydratase HACD family.</text>
</comment>
<dbReference type="PANTHER" id="PTHR11035">
    <property type="entry name" value="VERY-LONG-CHAIN (3R)-3-HYDROXYACYL-COA DEHYDRATASE"/>
    <property type="match status" value="1"/>
</dbReference>
<dbReference type="GO" id="GO:0102158">
    <property type="term" value="F:very-long-chain (3R)-3-hydroxyacyl-CoA dehydratase activity"/>
    <property type="evidence" value="ECO:0007669"/>
    <property type="project" value="UniProtKB-EC"/>
</dbReference>
<feature type="region of interest" description="Disordered" evidence="15">
    <location>
        <begin position="285"/>
        <end position="304"/>
    </location>
</feature>
<keyword evidence="12 14" id="KW-0456">Lyase</keyword>
<protein>
    <recommendedName>
        <fullName evidence="4 14">Very-long-chain (3R)-3-hydroxyacyl-CoA dehydratase</fullName>
        <ecNumber evidence="4 14">4.2.1.134</ecNumber>
    </recommendedName>
</protein>
<comment type="pathway">
    <text evidence="2 14">Lipid metabolism; fatty acid biosynthesis.</text>
</comment>
<keyword evidence="14" id="KW-0256">Endoplasmic reticulum</keyword>
<evidence type="ECO:0000256" key="3">
    <source>
        <dbReference type="ARBA" id="ARBA00007811"/>
    </source>
</evidence>
<keyword evidence="8 14" id="KW-1133">Transmembrane helix</keyword>
<evidence type="ECO:0000256" key="5">
    <source>
        <dbReference type="ARBA" id="ARBA00022516"/>
    </source>
</evidence>
<evidence type="ECO:0000313" key="18">
    <source>
        <dbReference type="Proteomes" id="UP000077671"/>
    </source>
</evidence>
<dbReference type="UniPathway" id="UPA00094"/>
<reference evidence="16" key="3">
    <citation type="submission" date="2020-10" db="EMBL/GenBank/DDBJ databases">
        <authorList>
            <person name="Sedaghatjoo S."/>
        </authorList>
    </citation>
    <scope>NUCLEOTIDE SEQUENCE</scope>
    <source>
        <strain evidence="16">AZH3</strain>
    </source>
</reference>
<evidence type="ECO:0000256" key="14">
    <source>
        <dbReference type="RuleBase" id="RU363109"/>
    </source>
</evidence>
<organism evidence="17 18">
    <name type="scientific">Tilletia caries</name>
    <name type="common">wheat bunt fungus</name>
    <dbReference type="NCBI Taxonomy" id="13290"/>
    <lineage>
        <taxon>Eukaryota</taxon>
        <taxon>Fungi</taxon>
        <taxon>Dikarya</taxon>
        <taxon>Basidiomycota</taxon>
        <taxon>Ustilaginomycotina</taxon>
        <taxon>Exobasidiomycetes</taxon>
        <taxon>Tilletiales</taxon>
        <taxon>Tilletiaceae</taxon>
        <taxon>Tilletia</taxon>
    </lineage>
</organism>
<reference evidence="17" key="2">
    <citation type="journal article" date="2019" name="IMA Fungus">
        <title>Genome sequencing and comparison of five Tilletia species to identify candidate genes for the detection of regulated species infecting wheat.</title>
        <authorList>
            <person name="Nguyen H.D.T."/>
            <person name="Sultana T."/>
            <person name="Kesanakurti P."/>
            <person name="Hambleton S."/>
        </authorList>
    </citation>
    <scope>NUCLEOTIDE SEQUENCE</scope>
    <source>
        <strain evidence="17">DAOMC 238032</strain>
    </source>
</reference>
<keyword evidence="19" id="KW-1185">Reference proteome</keyword>
<evidence type="ECO:0000256" key="6">
    <source>
        <dbReference type="ARBA" id="ARBA00022692"/>
    </source>
</evidence>
<evidence type="ECO:0000256" key="15">
    <source>
        <dbReference type="SAM" id="MobiDB-lite"/>
    </source>
</evidence>
<reference evidence="17" key="1">
    <citation type="submission" date="2016-04" db="EMBL/GenBank/DDBJ databases">
        <authorList>
            <person name="Nguyen H.D."/>
            <person name="Kesanakurti P."/>
            <person name="Cullis J."/>
            <person name="Levesque C.A."/>
            <person name="Hambleton S."/>
        </authorList>
    </citation>
    <scope>NUCLEOTIDE SEQUENCE</scope>
    <source>
        <strain evidence="17">DAOMC 238032</strain>
    </source>
</reference>
<gene>
    <name evidence="17" type="ORF">A4X03_0g1353</name>
    <name evidence="16" type="ORF">JKIAZH3_G3808</name>
</gene>
<evidence type="ECO:0000313" key="17">
    <source>
        <dbReference type="EMBL" id="KAE8263884.1"/>
    </source>
</evidence>
<accession>A0A177V8X2</accession>
<evidence type="ECO:0000256" key="10">
    <source>
        <dbReference type="ARBA" id="ARBA00023136"/>
    </source>
</evidence>
<sequence length="304" mass="34057">MSQPSAPKPPRRSSAGSELIRYYLIAYNFASFFGWSLILFSLLKHVAIGPQTPTAVHRFAEFALRNLNLRPLRMLVLPTFAQKLPAPLLLFLMRAATAQQSIGSLVGFVQSFAILEVVHAALGWVRSPVPTTAIQVGSRLFSVWGVAERYASASVSPWYGPMVLAWSLTECVRYPFYAQQLLKNESPFLLWARYSLFFVLYPLGAISEAMLIKSTLPSGFPWQKSEAWDARASVYAGLFLFWWYGLYVMYTYMIKQRKKALGTGFFGSNPAGQQAQRKVKEAPHQAAAIASSVQIKAQEATKRR</sequence>
<comment type="subcellular location">
    <subcellularLocation>
        <location evidence="14">Endoplasmic reticulum membrane</location>
        <topology evidence="14">Multi-pass membrane protein</topology>
    </subcellularLocation>
    <subcellularLocation>
        <location evidence="1">Membrane</location>
        <topology evidence="1">Multi-pass membrane protein</topology>
    </subcellularLocation>
</comment>
<feature type="transmembrane region" description="Helical" evidence="14">
    <location>
        <begin position="188"/>
        <end position="212"/>
    </location>
</feature>
<dbReference type="AlphaFoldDB" id="A0A177V8X2"/>
<evidence type="ECO:0000256" key="12">
    <source>
        <dbReference type="ARBA" id="ARBA00023239"/>
    </source>
</evidence>
<dbReference type="GO" id="GO:0030497">
    <property type="term" value="P:fatty acid elongation"/>
    <property type="evidence" value="ECO:0007669"/>
    <property type="project" value="TreeGrafter"/>
</dbReference>
<evidence type="ECO:0000256" key="2">
    <source>
        <dbReference type="ARBA" id="ARBA00005194"/>
    </source>
</evidence>
<dbReference type="InterPro" id="IPR007482">
    <property type="entry name" value="Tyr_Pase-like_PTPLA"/>
</dbReference>
<dbReference type="GO" id="GO:0005789">
    <property type="term" value="C:endoplasmic reticulum membrane"/>
    <property type="evidence" value="ECO:0007669"/>
    <property type="project" value="UniProtKB-SubCell"/>
</dbReference>